<keyword evidence="3" id="KW-0813">Transport</keyword>
<evidence type="ECO:0000256" key="5">
    <source>
        <dbReference type="ARBA" id="ARBA00022692"/>
    </source>
</evidence>
<proteinExistence type="inferred from homology"/>
<dbReference type="SUPFAM" id="SSF56954">
    <property type="entry name" value="Outer membrane efflux proteins (OEP)"/>
    <property type="match status" value="1"/>
</dbReference>
<gene>
    <name evidence="8" type="ORF">ENW00_07105</name>
</gene>
<dbReference type="InterPro" id="IPR003423">
    <property type="entry name" value="OMP_efflux"/>
</dbReference>
<sequence>MRKVLAFLVLTFLVLTLGYSQELKILTFDEAVNIALKNNKDILVAKINLDNAVFDYENKKKDPTTLILSLKQAELNVKLEQVKYNNTRIQVIQSVRNAYFSVLEAQAQVKLYKKQVEYYLENLNAVKLKFQLGNATATDVKQAEINYLSAQNMLKSAENNLAITWSQFWQTLGVSPMENITLKEPDLVVFNFTLDNLFNLAKENLTNIVQASNNVELYNLQVKLYNNEYTPKATLLSSQNSLESAKMNLEQVLNSTKLTIAQRLDQLYASLKEVELQKINLDLAKENYNITKTRFEAGLITKLDLMNAEINLIKAENNYYSSLHTYFKNLDNLSISVGKVLFEGGEVKK</sequence>
<protein>
    <submittedName>
        <fullName evidence="8">TolC family protein</fullName>
    </submittedName>
</protein>
<dbReference type="Pfam" id="PF02321">
    <property type="entry name" value="OEP"/>
    <property type="match status" value="1"/>
</dbReference>
<reference evidence="8" key="1">
    <citation type="journal article" date="2020" name="mSystems">
        <title>Genome- and Community-Level Interaction Insights into Carbon Utilization and Element Cycling Functions of Hydrothermarchaeota in Hydrothermal Sediment.</title>
        <authorList>
            <person name="Zhou Z."/>
            <person name="Liu Y."/>
            <person name="Xu W."/>
            <person name="Pan J."/>
            <person name="Luo Z.H."/>
            <person name="Li M."/>
        </authorList>
    </citation>
    <scope>NUCLEOTIDE SEQUENCE [LARGE SCALE GENOMIC DNA]</scope>
    <source>
        <strain evidence="8">SpSt-81</strain>
    </source>
</reference>
<comment type="caution">
    <text evidence="8">The sequence shown here is derived from an EMBL/GenBank/DDBJ whole genome shotgun (WGS) entry which is preliminary data.</text>
</comment>
<dbReference type="AlphaFoldDB" id="A0A7C3RMW3"/>
<dbReference type="Gene3D" id="1.20.1600.10">
    <property type="entry name" value="Outer membrane efflux proteins (OEP)"/>
    <property type="match status" value="2"/>
</dbReference>
<evidence type="ECO:0000256" key="2">
    <source>
        <dbReference type="ARBA" id="ARBA00007613"/>
    </source>
</evidence>
<evidence type="ECO:0000256" key="3">
    <source>
        <dbReference type="ARBA" id="ARBA00022448"/>
    </source>
</evidence>
<keyword evidence="4" id="KW-1134">Transmembrane beta strand</keyword>
<comment type="similarity">
    <text evidence="2">Belongs to the outer membrane factor (OMF) (TC 1.B.17) family.</text>
</comment>
<name>A0A7C3RMW3_DICTH</name>
<dbReference type="GO" id="GO:0015288">
    <property type="term" value="F:porin activity"/>
    <property type="evidence" value="ECO:0007669"/>
    <property type="project" value="TreeGrafter"/>
</dbReference>
<keyword evidence="7" id="KW-0998">Cell outer membrane</keyword>
<evidence type="ECO:0000256" key="1">
    <source>
        <dbReference type="ARBA" id="ARBA00004442"/>
    </source>
</evidence>
<keyword evidence="5" id="KW-0812">Transmembrane</keyword>
<comment type="subcellular location">
    <subcellularLocation>
        <location evidence="1">Cell outer membrane</location>
    </subcellularLocation>
</comment>
<organism evidence="8">
    <name type="scientific">Dictyoglomus thermophilum</name>
    <dbReference type="NCBI Taxonomy" id="14"/>
    <lineage>
        <taxon>Bacteria</taxon>
        <taxon>Pseudomonadati</taxon>
        <taxon>Dictyoglomota</taxon>
        <taxon>Dictyoglomia</taxon>
        <taxon>Dictyoglomales</taxon>
        <taxon>Dictyoglomaceae</taxon>
        <taxon>Dictyoglomus</taxon>
    </lineage>
</organism>
<dbReference type="GO" id="GO:0009279">
    <property type="term" value="C:cell outer membrane"/>
    <property type="evidence" value="ECO:0007669"/>
    <property type="project" value="UniProtKB-SubCell"/>
</dbReference>
<dbReference type="GO" id="GO:0015562">
    <property type="term" value="F:efflux transmembrane transporter activity"/>
    <property type="evidence" value="ECO:0007669"/>
    <property type="project" value="InterPro"/>
</dbReference>
<dbReference type="InterPro" id="IPR051906">
    <property type="entry name" value="TolC-like"/>
</dbReference>
<accession>A0A7C3RMW3</accession>
<dbReference type="PANTHER" id="PTHR30026">
    <property type="entry name" value="OUTER MEMBRANE PROTEIN TOLC"/>
    <property type="match status" value="1"/>
</dbReference>
<dbReference type="PANTHER" id="PTHR30026:SF20">
    <property type="entry name" value="OUTER MEMBRANE PROTEIN TOLC"/>
    <property type="match status" value="1"/>
</dbReference>
<evidence type="ECO:0000256" key="7">
    <source>
        <dbReference type="ARBA" id="ARBA00023237"/>
    </source>
</evidence>
<keyword evidence="6" id="KW-0472">Membrane</keyword>
<evidence type="ECO:0000256" key="6">
    <source>
        <dbReference type="ARBA" id="ARBA00023136"/>
    </source>
</evidence>
<evidence type="ECO:0000313" key="8">
    <source>
        <dbReference type="EMBL" id="HFX13897.1"/>
    </source>
</evidence>
<dbReference type="EMBL" id="DTIN01000027">
    <property type="protein sequence ID" value="HFX13897.1"/>
    <property type="molecule type" value="Genomic_DNA"/>
</dbReference>
<evidence type="ECO:0000256" key="4">
    <source>
        <dbReference type="ARBA" id="ARBA00022452"/>
    </source>
</evidence>
<dbReference type="GO" id="GO:1990281">
    <property type="term" value="C:efflux pump complex"/>
    <property type="evidence" value="ECO:0007669"/>
    <property type="project" value="TreeGrafter"/>
</dbReference>